<evidence type="ECO:0000313" key="5">
    <source>
        <dbReference type="Proteomes" id="UP000632849"/>
    </source>
</evidence>
<reference evidence="4" key="2">
    <citation type="submission" date="2020-09" db="EMBL/GenBank/DDBJ databases">
        <authorList>
            <person name="Sun Q."/>
            <person name="Ohkuma M."/>
        </authorList>
    </citation>
    <scope>NUCLEOTIDE SEQUENCE</scope>
    <source>
        <strain evidence="4">JCM 4122</strain>
    </source>
</reference>
<dbReference type="InterPro" id="IPR050811">
    <property type="entry name" value="Phosphate_ABC_transporter"/>
</dbReference>
<keyword evidence="2" id="KW-1133">Transmembrane helix</keyword>
<comment type="caution">
    <text evidence="4">The sequence shown here is derived from an EMBL/GenBank/DDBJ whole genome shotgun (WGS) entry which is preliminary data.</text>
</comment>
<keyword evidence="2" id="KW-0812">Transmembrane</keyword>
<evidence type="ECO:0000256" key="1">
    <source>
        <dbReference type="ARBA" id="ARBA00022729"/>
    </source>
</evidence>
<proteinExistence type="predicted"/>
<evidence type="ECO:0000259" key="3">
    <source>
        <dbReference type="Pfam" id="PF12849"/>
    </source>
</evidence>
<dbReference type="AlphaFoldDB" id="A0A919EKL9"/>
<keyword evidence="5" id="KW-1185">Reference proteome</keyword>
<dbReference type="PANTHER" id="PTHR30570">
    <property type="entry name" value="PERIPLASMIC PHOSPHATE BINDING COMPONENT OF PHOSPHATE ABC TRANSPORTER"/>
    <property type="match status" value="1"/>
</dbReference>
<dbReference type="SUPFAM" id="SSF53850">
    <property type="entry name" value="Periplasmic binding protein-like II"/>
    <property type="match status" value="1"/>
</dbReference>
<accession>A0A919EKL9</accession>
<feature type="transmembrane region" description="Helical" evidence="2">
    <location>
        <begin position="6"/>
        <end position="28"/>
    </location>
</feature>
<reference evidence="4" key="1">
    <citation type="journal article" date="2014" name="Int. J. Syst. Evol. Microbiol.">
        <title>Complete genome sequence of Corynebacterium casei LMG S-19264T (=DSM 44701T), isolated from a smear-ripened cheese.</title>
        <authorList>
            <consortium name="US DOE Joint Genome Institute (JGI-PGF)"/>
            <person name="Walter F."/>
            <person name="Albersmeier A."/>
            <person name="Kalinowski J."/>
            <person name="Ruckert C."/>
        </authorList>
    </citation>
    <scope>NUCLEOTIDE SEQUENCE</scope>
    <source>
        <strain evidence="4">JCM 4122</strain>
    </source>
</reference>
<keyword evidence="2" id="KW-0472">Membrane</keyword>
<keyword evidence="1" id="KW-0732">Signal</keyword>
<evidence type="ECO:0000313" key="4">
    <source>
        <dbReference type="EMBL" id="GHF95477.1"/>
    </source>
</evidence>
<organism evidence="4 5">
    <name type="scientific">Streptomyces filamentosus</name>
    <name type="common">Streptomyces roseosporus</name>
    <dbReference type="NCBI Taxonomy" id="67294"/>
    <lineage>
        <taxon>Bacteria</taxon>
        <taxon>Bacillati</taxon>
        <taxon>Actinomycetota</taxon>
        <taxon>Actinomycetes</taxon>
        <taxon>Kitasatosporales</taxon>
        <taxon>Streptomycetaceae</taxon>
        <taxon>Streptomyces</taxon>
    </lineage>
</organism>
<protein>
    <submittedName>
        <fullName evidence="4">Phosphate-binding protein</fullName>
    </submittedName>
</protein>
<sequence length="525" mass="55529">MEWITAENVIAVATALLGVLVSLGAVWIDRFKPQRKRLGYRVQLNTPLHEEADDQDGGVMTLHDGEVLDSAAAGATLVLLRIENDRDLDISIDDYGVAPAEHALRITFGTPAVTVRGVVATVPAGWSSVRDDLDGAPKLGRAGNAVLVPRVALDTGRYFKLLVQLSGPVADRDIKVHGTLAGGSIRRNRSTTPDDQAGRFSPAARTVTVVLTACVVALAAIIVRERTPPPIGCARGSLTVTGSTAFAPVVRAVAEAYEKDCPGATITVDADGSTAGVRDLADTGVRTPRSEGSPAVIALSDGHGPGGHPQLREHMVAVSLFTVVVHDSVPVRSLTLGQLRSLYRGDLARWNRLEGPGLPPDLPDRAVLLVSRDADSGSREVFQRRVLGRNEPANSSRDCSVVDDPEAKVVRCELDSTAQVLATVARLPGAIGYAELGAATGARGVHRVALDGREPVLEELGHSPYPYREIEYAYTWGDPASDSLTASFLAYLARGRGQDVVRAHGHLPCSTPKGLRICGDADTGP</sequence>
<dbReference type="RefSeq" id="WP_190041612.1">
    <property type="nucleotide sequence ID" value="NZ_BNBE01000001.1"/>
</dbReference>
<dbReference type="Pfam" id="PF12849">
    <property type="entry name" value="PBP_like_2"/>
    <property type="match status" value="1"/>
</dbReference>
<gene>
    <name evidence="4" type="ORF">GCM10017667_27070</name>
</gene>
<evidence type="ECO:0000256" key="2">
    <source>
        <dbReference type="SAM" id="Phobius"/>
    </source>
</evidence>
<dbReference type="EMBL" id="BNBE01000001">
    <property type="protein sequence ID" value="GHF95477.1"/>
    <property type="molecule type" value="Genomic_DNA"/>
</dbReference>
<dbReference type="Proteomes" id="UP000632849">
    <property type="component" value="Unassembled WGS sequence"/>
</dbReference>
<feature type="domain" description="PBP" evidence="3">
    <location>
        <begin position="232"/>
        <end position="492"/>
    </location>
</feature>
<dbReference type="InterPro" id="IPR024370">
    <property type="entry name" value="PBP_domain"/>
</dbReference>
<name>A0A919EKL9_STRFL</name>
<dbReference type="Gene3D" id="3.40.190.10">
    <property type="entry name" value="Periplasmic binding protein-like II"/>
    <property type="match status" value="2"/>
</dbReference>
<dbReference type="PANTHER" id="PTHR30570:SF1">
    <property type="entry name" value="PHOSPHATE-BINDING PROTEIN PSTS"/>
    <property type="match status" value="1"/>
</dbReference>